<dbReference type="AlphaFoldDB" id="A0AAW1R8R9"/>
<gene>
    <name evidence="1" type="ORF">WJX72_010365</name>
</gene>
<evidence type="ECO:0000313" key="2">
    <source>
        <dbReference type="Proteomes" id="UP001489004"/>
    </source>
</evidence>
<accession>A0AAW1R8R9</accession>
<dbReference type="EMBL" id="JALJOR010000001">
    <property type="protein sequence ID" value="KAK9830212.1"/>
    <property type="molecule type" value="Genomic_DNA"/>
</dbReference>
<evidence type="ECO:0000313" key="1">
    <source>
        <dbReference type="EMBL" id="KAK9830212.1"/>
    </source>
</evidence>
<protein>
    <submittedName>
        <fullName evidence="1">Uncharacterized protein</fullName>
    </submittedName>
</protein>
<reference evidence="1 2" key="1">
    <citation type="journal article" date="2024" name="Nat. Commun.">
        <title>Phylogenomics reveals the evolutionary origins of lichenization in chlorophyte algae.</title>
        <authorList>
            <person name="Puginier C."/>
            <person name="Libourel C."/>
            <person name="Otte J."/>
            <person name="Skaloud P."/>
            <person name="Haon M."/>
            <person name="Grisel S."/>
            <person name="Petersen M."/>
            <person name="Berrin J.G."/>
            <person name="Delaux P.M."/>
            <person name="Dal Grande F."/>
            <person name="Keller J."/>
        </authorList>
    </citation>
    <scope>NUCLEOTIDE SEQUENCE [LARGE SCALE GENOMIC DNA]</scope>
    <source>
        <strain evidence="1 2">SAG 2043</strain>
    </source>
</reference>
<dbReference type="Proteomes" id="UP001489004">
    <property type="component" value="Unassembled WGS sequence"/>
</dbReference>
<name>A0AAW1R8R9_9CHLO</name>
<proteinExistence type="predicted"/>
<comment type="caution">
    <text evidence="1">The sequence shown here is derived from an EMBL/GenBank/DDBJ whole genome shotgun (WGS) entry which is preliminary data.</text>
</comment>
<organism evidence="1 2">
    <name type="scientific">[Myrmecia] bisecta</name>
    <dbReference type="NCBI Taxonomy" id="41462"/>
    <lineage>
        <taxon>Eukaryota</taxon>
        <taxon>Viridiplantae</taxon>
        <taxon>Chlorophyta</taxon>
        <taxon>core chlorophytes</taxon>
        <taxon>Trebouxiophyceae</taxon>
        <taxon>Trebouxiales</taxon>
        <taxon>Trebouxiaceae</taxon>
        <taxon>Myrmecia</taxon>
    </lineage>
</organism>
<keyword evidence="2" id="KW-1185">Reference proteome</keyword>
<sequence length="73" mass="7858">MNVGGTCGLGGDNLAGREVWYDAPTPFSNATSYPPVVAVQRGPAVKFTSGRMKPVLEQTDNAQASCWLDTEYY</sequence>